<evidence type="ECO:0000256" key="1">
    <source>
        <dbReference type="SAM" id="Phobius"/>
    </source>
</evidence>
<keyword evidence="1" id="KW-0472">Membrane</keyword>
<dbReference type="KEGG" id="vg:19526003"/>
<keyword evidence="1" id="KW-1133">Transmembrane helix</keyword>
<evidence type="ECO:0000313" key="3">
    <source>
        <dbReference type="Proteomes" id="UP000026900"/>
    </source>
</evidence>
<accession>A0A024B1G0</accession>
<dbReference type="RefSeq" id="YP_009036452.1">
    <property type="nucleotide sequence ID" value="NC_024213.1"/>
</dbReference>
<evidence type="ECO:0000313" key="2">
    <source>
        <dbReference type="EMBL" id="AHZ10021.1"/>
    </source>
</evidence>
<dbReference type="Proteomes" id="UP000026900">
    <property type="component" value="Segment"/>
</dbReference>
<keyword evidence="3" id="KW-1185">Reference proteome</keyword>
<organism evidence="2 3">
    <name type="scientific">Bacillus phage Hakuna</name>
    <dbReference type="NCBI Taxonomy" id="1486659"/>
    <lineage>
        <taxon>Viruses</taxon>
        <taxon>Duplodnaviria</taxon>
        <taxon>Heunggongvirae</taxon>
        <taxon>Uroviricota</taxon>
        <taxon>Caudoviricetes</taxon>
        <taxon>Herelleviridae</taxon>
        <taxon>Bastillevirinae</taxon>
        <taxon>Wphvirus</taxon>
        <taxon>Wphvirus hakuna</taxon>
    </lineage>
</organism>
<feature type="transmembrane region" description="Helical" evidence="1">
    <location>
        <begin position="36"/>
        <end position="57"/>
    </location>
</feature>
<sequence length="63" mass="6900">MGLWLVILIIGGGSYYLYRFGQYVRNGGIRADGTSVLICIATALIFCLVIFFIWVLIAATGIL</sequence>
<feature type="transmembrane region" description="Helical" evidence="1">
    <location>
        <begin position="6"/>
        <end position="24"/>
    </location>
</feature>
<protein>
    <submittedName>
        <fullName evidence="2">Uncharacterized protein</fullName>
    </submittedName>
</protein>
<reference evidence="3" key="1">
    <citation type="submission" date="2014-09" db="EMBL/GenBank/DDBJ databases">
        <authorList>
            <person name="Sauder A.B."/>
            <person name="McKenzie Q.R."/>
            <person name="Temple L.M."/>
            <person name="Alexis B.K."/>
            <person name="Al-Atrache Z."/>
            <person name="Lewis L.O."/>
            <person name="Loesser-Casey K.E."/>
            <person name="Mitchell K.J."/>
        </authorList>
    </citation>
    <scope>NUCLEOTIDE SEQUENCE [LARGE SCALE GENOMIC DNA]</scope>
</reference>
<dbReference type="GeneID" id="19526003"/>
<keyword evidence="1" id="KW-0812">Transmembrane</keyword>
<proteinExistence type="predicted"/>
<dbReference type="EMBL" id="KJ489399">
    <property type="protein sequence ID" value="AHZ10021.1"/>
    <property type="molecule type" value="Genomic_DNA"/>
</dbReference>
<name>A0A024B1G0_9CAUD</name>